<protein>
    <submittedName>
        <fullName evidence="1">Uncharacterized protein</fullName>
    </submittedName>
</protein>
<accession>A0A7Z0BQ12</accession>
<evidence type="ECO:0000313" key="2">
    <source>
        <dbReference type="Proteomes" id="UP000578688"/>
    </source>
</evidence>
<dbReference type="Proteomes" id="UP000578688">
    <property type="component" value="Unassembled WGS sequence"/>
</dbReference>
<dbReference type="AlphaFoldDB" id="A0A7Z0BQ12"/>
<proteinExistence type="predicted"/>
<dbReference type="RefSeq" id="WP_179538093.1">
    <property type="nucleotide sequence ID" value="NZ_JACBYV010000001.1"/>
</dbReference>
<keyword evidence="2" id="KW-1185">Reference proteome</keyword>
<sequence>MSKKNIHFFAMRDDLVEVLDAAKQIMSFKFAQGTDDERLPIVYQSVLDVPGFSVATSGDQNHCPRYLLIPEDALPVPRTVVMNDGRVRNFLNEGGQPSSVSLIPGGLYSSGGIIIAGDINTMTADQWTQNLHKVLRKFFTMHFKRVNGVYVGKQAYQKLKEGWRLNSSIKAPVFTDLAEPLS</sequence>
<name>A0A7Z0BQ12_9GAMM</name>
<gene>
    <name evidence="1" type="ORF">FHR27_001263</name>
</gene>
<reference evidence="1 2" key="1">
    <citation type="submission" date="2020-07" db="EMBL/GenBank/DDBJ databases">
        <title>Genomic analyses of the natural microbiome of Caenorhabditis elegans.</title>
        <authorList>
            <person name="Samuel B."/>
        </authorList>
    </citation>
    <scope>NUCLEOTIDE SEQUENCE [LARGE SCALE GENOMIC DNA]</scope>
    <source>
        <strain evidence="1 2">BIGb0408</strain>
    </source>
</reference>
<dbReference type="EMBL" id="JACBYV010000001">
    <property type="protein sequence ID" value="NYH72653.1"/>
    <property type="molecule type" value="Genomic_DNA"/>
</dbReference>
<comment type="caution">
    <text evidence="1">The sequence shown here is derived from an EMBL/GenBank/DDBJ whole genome shotgun (WGS) entry which is preliminary data.</text>
</comment>
<evidence type="ECO:0000313" key="1">
    <source>
        <dbReference type="EMBL" id="NYH72653.1"/>
    </source>
</evidence>
<organism evidence="1 2">
    <name type="scientific">Phytopseudomonas flavescens</name>
    <dbReference type="NCBI Taxonomy" id="29435"/>
    <lineage>
        <taxon>Bacteria</taxon>
        <taxon>Pseudomonadati</taxon>
        <taxon>Pseudomonadota</taxon>
        <taxon>Gammaproteobacteria</taxon>
        <taxon>Pseudomonadales</taxon>
        <taxon>Pseudomonadaceae</taxon>
        <taxon>Phytopseudomonas</taxon>
    </lineage>
</organism>